<dbReference type="GO" id="GO:0046656">
    <property type="term" value="P:folic acid biosynthetic process"/>
    <property type="evidence" value="ECO:0007669"/>
    <property type="project" value="UniProtKB-KW"/>
</dbReference>
<name>B8GG33_METPE</name>
<protein>
    <recommendedName>
        <fullName evidence="4">dihydropteroate synthase</fullName>
        <ecNumber evidence="4">2.5.1.15</ecNumber>
    </recommendedName>
</protein>
<comment type="pathway">
    <text evidence="3">Cofactor biosynthesis; tetrahydrofolate biosynthesis; 7,8-dihydrofolate from 2-amino-4-hydroxy-6-hydroxymethyl-7,8-dihydropteridine diphosphate and 4-aminobenzoate: step 1/2.</text>
</comment>
<dbReference type="InterPro" id="IPR011005">
    <property type="entry name" value="Dihydropteroate_synth-like_sf"/>
</dbReference>
<proteinExistence type="predicted"/>
<evidence type="ECO:0000256" key="6">
    <source>
        <dbReference type="ARBA" id="ARBA00022723"/>
    </source>
</evidence>
<dbReference type="PANTHER" id="PTHR20941:SF1">
    <property type="entry name" value="FOLIC ACID SYNTHESIS PROTEIN FOL1"/>
    <property type="match status" value="1"/>
</dbReference>
<keyword evidence="11" id="KW-1185">Reference proteome</keyword>
<evidence type="ECO:0000256" key="7">
    <source>
        <dbReference type="ARBA" id="ARBA00022842"/>
    </source>
</evidence>
<evidence type="ECO:0000256" key="3">
    <source>
        <dbReference type="ARBA" id="ARBA00004763"/>
    </source>
</evidence>
<keyword evidence="5 10" id="KW-0808">Transferase</keyword>
<dbReference type="GO" id="GO:0046872">
    <property type="term" value="F:metal ion binding"/>
    <property type="evidence" value="ECO:0007669"/>
    <property type="project" value="UniProtKB-KW"/>
</dbReference>
<dbReference type="AlphaFoldDB" id="B8GG33"/>
<evidence type="ECO:0000256" key="2">
    <source>
        <dbReference type="ARBA" id="ARBA00001946"/>
    </source>
</evidence>
<dbReference type="HOGENOM" id="CLU_008023_0_2_2"/>
<dbReference type="InterPro" id="IPR000489">
    <property type="entry name" value="Pterin-binding_dom"/>
</dbReference>
<dbReference type="InterPro" id="IPR006390">
    <property type="entry name" value="DHP_synth_dom"/>
</dbReference>
<evidence type="ECO:0000313" key="11">
    <source>
        <dbReference type="Proteomes" id="UP000002457"/>
    </source>
</evidence>
<reference evidence="10 11" key="1">
    <citation type="journal article" date="2015" name="Genome Announc.">
        <title>Complete Genome Sequence of Methanosphaerula palustris E1-9CT, a Hydrogenotrophic Methanogen Isolated from a Minerotrophic Fen Peatland.</title>
        <authorList>
            <person name="Cadillo-Quiroz H."/>
            <person name="Browne P."/>
            <person name="Kyrpides N."/>
            <person name="Woyke T."/>
            <person name="Goodwin L."/>
            <person name="Detter C."/>
            <person name="Yavitt J.B."/>
            <person name="Zinder S.H."/>
        </authorList>
    </citation>
    <scope>NUCLEOTIDE SEQUENCE [LARGE SCALE GENOMIC DNA]</scope>
    <source>
        <strain evidence="11">ATCC BAA-1556 / DSM 19958 / E1-9c</strain>
    </source>
</reference>
<sequence>MQNCTLGRLAIGPGEPVRLMGVINCSPESFFSGSFTPEDQIRRRAEQMIGDGADLIDLGARSTAPGCPFLSIEEEIGRVEAALNQLDGSGITVSVDTMYPAVLEACLRHDVHALNDIGGLTDPALASLAADAGLPVIAMAANHLPGDPKGVPATLQALETVIDRCELAGINDVILDPAVGLWTAERTVEDDWALCTHFASFTALDYPVLAAVSRKTFIGDLLNEPAEGRLAGTLAVTMQLLRAGAAIVRAHDVPETRDLIAVHQKMGEKA</sequence>
<dbReference type="Proteomes" id="UP000002457">
    <property type="component" value="Chromosome"/>
</dbReference>
<dbReference type="KEGG" id="mpl:Mpal_0743"/>
<dbReference type="GO" id="GO:0046654">
    <property type="term" value="P:tetrahydrofolate biosynthetic process"/>
    <property type="evidence" value="ECO:0007669"/>
    <property type="project" value="TreeGrafter"/>
</dbReference>
<dbReference type="EC" id="2.5.1.15" evidence="4"/>
<gene>
    <name evidence="10" type="ordered locus">Mpal_0743</name>
</gene>
<dbReference type="Pfam" id="PF00809">
    <property type="entry name" value="Pterin_bind"/>
    <property type="match status" value="1"/>
</dbReference>
<accession>B8GG33</accession>
<dbReference type="eggNOG" id="arCOG01978">
    <property type="taxonomic scope" value="Archaea"/>
</dbReference>
<dbReference type="SUPFAM" id="SSF51717">
    <property type="entry name" value="Dihydropteroate synthetase-like"/>
    <property type="match status" value="1"/>
</dbReference>
<dbReference type="STRING" id="521011.Mpal_0743"/>
<dbReference type="PROSITE" id="PS50972">
    <property type="entry name" value="PTERIN_BINDING"/>
    <property type="match status" value="1"/>
</dbReference>
<feature type="domain" description="Pterin-binding" evidence="9">
    <location>
        <begin position="17"/>
        <end position="261"/>
    </location>
</feature>
<dbReference type="InterPro" id="IPR045031">
    <property type="entry name" value="DHP_synth-like"/>
</dbReference>
<evidence type="ECO:0000256" key="5">
    <source>
        <dbReference type="ARBA" id="ARBA00022679"/>
    </source>
</evidence>
<evidence type="ECO:0000313" key="10">
    <source>
        <dbReference type="EMBL" id="ACL16107.1"/>
    </source>
</evidence>
<dbReference type="EMBL" id="CP001338">
    <property type="protein sequence ID" value="ACL16107.1"/>
    <property type="molecule type" value="Genomic_DNA"/>
</dbReference>
<keyword evidence="8" id="KW-0289">Folate biosynthesis</keyword>
<dbReference type="GeneID" id="7270478"/>
<dbReference type="NCBIfam" id="TIGR01496">
    <property type="entry name" value="DHPS"/>
    <property type="match status" value="1"/>
</dbReference>
<comment type="cofactor">
    <cofactor evidence="2">
        <name>Mg(2+)</name>
        <dbReference type="ChEBI" id="CHEBI:18420"/>
    </cofactor>
</comment>
<evidence type="ECO:0000259" key="9">
    <source>
        <dbReference type="PROSITE" id="PS50972"/>
    </source>
</evidence>
<dbReference type="PANTHER" id="PTHR20941">
    <property type="entry name" value="FOLATE SYNTHESIS PROTEINS"/>
    <property type="match status" value="1"/>
</dbReference>
<evidence type="ECO:0000256" key="4">
    <source>
        <dbReference type="ARBA" id="ARBA00012458"/>
    </source>
</evidence>
<dbReference type="RefSeq" id="WP_012617426.1">
    <property type="nucleotide sequence ID" value="NC_011832.1"/>
</dbReference>
<evidence type="ECO:0000256" key="8">
    <source>
        <dbReference type="ARBA" id="ARBA00022909"/>
    </source>
</evidence>
<dbReference type="Gene3D" id="3.20.20.20">
    <property type="entry name" value="Dihydropteroate synthase-like"/>
    <property type="match status" value="1"/>
</dbReference>
<dbReference type="PROSITE" id="PS00793">
    <property type="entry name" value="DHPS_2"/>
    <property type="match status" value="1"/>
</dbReference>
<dbReference type="GO" id="GO:0004156">
    <property type="term" value="F:dihydropteroate synthase activity"/>
    <property type="evidence" value="ECO:0007669"/>
    <property type="project" value="UniProtKB-EC"/>
</dbReference>
<keyword evidence="6" id="KW-0479">Metal-binding</keyword>
<evidence type="ECO:0000256" key="1">
    <source>
        <dbReference type="ARBA" id="ARBA00000012"/>
    </source>
</evidence>
<dbReference type="OrthoDB" id="371861at2157"/>
<organism evidence="10 11">
    <name type="scientific">Methanosphaerula palustris (strain ATCC BAA-1556 / DSM 19958 / E1-9c)</name>
    <dbReference type="NCBI Taxonomy" id="521011"/>
    <lineage>
        <taxon>Archaea</taxon>
        <taxon>Methanobacteriati</taxon>
        <taxon>Methanobacteriota</taxon>
        <taxon>Stenosarchaea group</taxon>
        <taxon>Methanomicrobia</taxon>
        <taxon>Methanomicrobiales</taxon>
        <taxon>Methanoregulaceae</taxon>
        <taxon>Methanosphaerula</taxon>
    </lineage>
</organism>
<comment type="catalytic activity">
    <reaction evidence="1">
        <text>(7,8-dihydropterin-6-yl)methyl diphosphate + 4-aminobenzoate = 7,8-dihydropteroate + diphosphate</text>
        <dbReference type="Rhea" id="RHEA:19949"/>
        <dbReference type="ChEBI" id="CHEBI:17836"/>
        <dbReference type="ChEBI" id="CHEBI:17839"/>
        <dbReference type="ChEBI" id="CHEBI:33019"/>
        <dbReference type="ChEBI" id="CHEBI:72950"/>
        <dbReference type="EC" id="2.5.1.15"/>
    </reaction>
</comment>
<keyword evidence="7" id="KW-0460">Magnesium</keyword>